<evidence type="ECO:0000313" key="8">
    <source>
        <dbReference type="EMBL" id="PPI15398.1"/>
    </source>
</evidence>
<dbReference type="GO" id="GO:0140359">
    <property type="term" value="F:ABC-type transporter activity"/>
    <property type="evidence" value="ECO:0007669"/>
    <property type="project" value="InterPro"/>
</dbReference>
<name>A0A2S5Y7J3_9MICO</name>
<accession>A0A2S5Y7J3</accession>
<organism evidence="8 9">
    <name type="scientific">Rathayibacter toxicus</name>
    <dbReference type="NCBI Taxonomy" id="145458"/>
    <lineage>
        <taxon>Bacteria</taxon>
        <taxon>Bacillati</taxon>
        <taxon>Actinomycetota</taxon>
        <taxon>Actinomycetes</taxon>
        <taxon>Micrococcales</taxon>
        <taxon>Microbacteriaceae</taxon>
        <taxon>Rathayibacter</taxon>
    </lineage>
</organism>
<evidence type="ECO:0000256" key="3">
    <source>
        <dbReference type="ARBA" id="ARBA00022989"/>
    </source>
</evidence>
<evidence type="ECO:0000259" key="7">
    <source>
        <dbReference type="PROSITE" id="PS51012"/>
    </source>
</evidence>
<dbReference type="Pfam" id="PF12698">
    <property type="entry name" value="ABC2_membrane_3"/>
    <property type="match status" value="1"/>
</dbReference>
<feature type="transmembrane region" description="Helical" evidence="6">
    <location>
        <begin position="162"/>
        <end position="181"/>
    </location>
</feature>
<feature type="transmembrane region" description="Helical" evidence="6">
    <location>
        <begin position="101"/>
        <end position="123"/>
    </location>
</feature>
<feature type="transmembrane region" description="Helical" evidence="6">
    <location>
        <begin position="18"/>
        <end position="38"/>
    </location>
</feature>
<reference evidence="8 9" key="1">
    <citation type="submission" date="2018-02" db="EMBL/GenBank/DDBJ databases">
        <title>Bacteriophage NCPPB3778 and a type I-E CRISPR drive the evolution of the US Biological Select Agent, Rathayibacter toxicus.</title>
        <authorList>
            <person name="Davis E.W.II."/>
            <person name="Tabima J.F."/>
            <person name="Weisberg A.J."/>
            <person name="Lopes L.D."/>
            <person name="Wiseman M.S."/>
            <person name="Wiseman M.S."/>
            <person name="Pupko T."/>
            <person name="Belcher M.S."/>
            <person name="Sechler A.J."/>
            <person name="Tancos M.A."/>
            <person name="Schroeder B.K."/>
            <person name="Murray T.D."/>
            <person name="Luster D.G."/>
            <person name="Schneider W.L."/>
            <person name="Rogers E."/>
            <person name="Andreote F.D."/>
            <person name="Grunwald N.J."/>
            <person name="Putnam M.L."/>
            <person name="Chang J.H."/>
        </authorList>
    </citation>
    <scope>NUCLEOTIDE SEQUENCE [LARGE SCALE GENOMIC DNA]</scope>
    <source>
        <strain evidence="8 9">FH99</strain>
    </source>
</reference>
<comment type="subcellular location">
    <subcellularLocation>
        <location evidence="1">Membrane</location>
        <topology evidence="1">Multi-pass membrane protein</topology>
    </subcellularLocation>
</comment>
<evidence type="ECO:0000256" key="1">
    <source>
        <dbReference type="ARBA" id="ARBA00004141"/>
    </source>
</evidence>
<dbReference type="PANTHER" id="PTHR43229:SF2">
    <property type="entry name" value="NODULATION PROTEIN J"/>
    <property type="match status" value="1"/>
</dbReference>
<protein>
    <submittedName>
        <fullName evidence="8">ABC transporter permease</fullName>
    </submittedName>
</protein>
<dbReference type="RefSeq" id="WP_027691401.1">
    <property type="nucleotide sequence ID" value="NZ_CP037977.1"/>
</dbReference>
<evidence type="ECO:0000256" key="5">
    <source>
        <dbReference type="ARBA" id="ARBA00023251"/>
    </source>
</evidence>
<dbReference type="EMBL" id="PSWU01000007">
    <property type="protein sequence ID" value="PPI15398.1"/>
    <property type="molecule type" value="Genomic_DNA"/>
</dbReference>
<feature type="transmembrane region" description="Helical" evidence="6">
    <location>
        <begin position="50"/>
        <end position="70"/>
    </location>
</feature>
<dbReference type="PIRSF" id="PIRSF006648">
    <property type="entry name" value="DrrB"/>
    <property type="match status" value="1"/>
</dbReference>
<feature type="domain" description="ABC transmembrane type-2" evidence="7">
    <location>
        <begin position="17"/>
        <end position="242"/>
    </location>
</feature>
<dbReference type="AlphaFoldDB" id="A0A2S5Y7J3"/>
<evidence type="ECO:0000313" key="9">
    <source>
        <dbReference type="Proteomes" id="UP000237966"/>
    </source>
</evidence>
<keyword evidence="4 6" id="KW-0472">Membrane</keyword>
<evidence type="ECO:0000256" key="6">
    <source>
        <dbReference type="SAM" id="Phobius"/>
    </source>
</evidence>
<feature type="transmembrane region" description="Helical" evidence="6">
    <location>
        <begin position="220"/>
        <end position="239"/>
    </location>
</feature>
<evidence type="ECO:0000256" key="4">
    <source>
        <dbReference type="ARBA" id="ARBA00023136"/>
    </source>
</evidence>
<dbReference type="OrthoDB" id="63188at2"/>
<gene>
    <name evidence="8" type="ORF">C5C51_06430</name>
</gene>
<dbReference type="InterPro" id="IPR013525">
    <property type="entry name" value="ABC2_TM"/>
</dbReference>
<feature type="transmembrane region" description="Helical" evidence="6">
    <location>
        <begin position="129"/>
        <end position="155"/>
    </location>
</feature>
<comment type="caution">
    <text evidence="8">The sequence shown here is derived from an EMBL/GenBank/DDBJ whole genome shotgun (WGS) entry which is preliminary data.</text>
</comment>
<keyword evidence="2 6" id="KW-0812">Transmembrane</keyword>
<dbReference type="Proteomes" id="UP000237966">
    <property type="component" value="Unassembled WGS sequence"/>
</dbReference>
<dbReference type="GO" id="GO:0043190">
    <property type="term" value="C:ATP-binding cassette (ABC) transporter complex"/>
    <property type="evidence" value="ECO:0007669"/>
    <property type="project" value="InterPro"/>
</dbReference>
<dbReference type="InterPro" id="IPR000412">
    <property type="entry name" value="ABC_2_transport"/>
</dbReference>
<dbReference type="PROSITE" id="PS51012">
    <property type="entry name" value="ABC_TM2"/>
    <property type="match status" value="1"/>
</dbReference>
<dbReference type="PANTHER" id="PTHR43229">
    <property type="entry name" value="NODULATION PROTEIN J"/>
    <property type="match status" value="1"/>
</dbReference>
<dbReference type="InterPro" id="IPR051784">
    <property type="entry name" value="Nod_factor_ABC_transporter"/>
</dbReference>
<dbReference type="GO" id="GO:0046677">
    <property type="term" value="P:response to antibiotic"/>
    <property type="evidence" value="ECO:0007669"/>
    <property type="project" value="UniProtKB-KW"/>
</dbReference>
<proteinExistence type="predicted"/>
<keyword evidence="5" id="KW-0046">Antibiotic resistance</keyword>
<evidence type="ECO:0000256" key="2">
    <source>
        <dbReference type="ARBA" id="ARBA00022692"/>
    </source>
</evidence>
<sequence>MLSYTRFELLRTLRNPRFLVMTLLLPVLINVAFVQLNAARHSAAELQTFATAYMMDMAAFATVSACLSTAGNRLAQERSSGWFSYLTLTPLRPIDIVGGKILASIAVGVPAVIAVFASAVLINGVRVNALLLLAALGIVILGSVTFAALGTVVGLITTGETAYAASMIALMFFAIVGGLWMPRESMPEWLGAVTELTPSYQIAHMGSGLVTGASVSIMEALLVFGVWAVAFIVSALFAYRHSAVATR</sequence>
<keyword evidence="3 6" id="KW-1133">Transmembrane helix</keyword>
<dbReference type="InterPro" id="IPR047817">
    <property type="entry name" value="ABC2_TM_bact-type"/>
</dbReference>